<evidence type="ECO:0000256" key="8">
    <source>
        <dbReference type="ARBA" id="ARBA00023224"/>
    </source>
</evidence>
<dbReference type="InterPro" id="IPR004117">
    <property type="entry name" value="7tm6_olfct_rcpt"/>
</dbReference>
<evidence type="ECO:0000256" key="2">
    <source>
        <dbReference type="ARBA" id="ARBA00022606"/>
    </source>
</evidence>
<accession>A0A2H4ZBA8</accession>
<dbReference type="Pfam" id="PF02949">
    <property type="entry name" value="7tm_6"/>
    <property type="match status" value="1"/>
</dbReference>
<dbReference type="GO" id="GO:0005549">
    <property type="term" value="F:odorant binding"/>
    <property type="evidence" value="ECO:0007669"/>
    <property type="project" value="InterPro"/>
</dbReference>
<keyword evidence="4" id="KW-0552">Olfaction</keyword>
<proteinExistence type="evidence at transcript level"/>
<evidence type="ECO:0000256" key="4">
    <source>
        <dbReference type="ARBA" id="ARBA00022725"/>
    </source>
</evidence>
<evidence type="ECO:0000256" key="7">
    <source>
        <dbReference type="ARBA" id="ARBA00023170"/>
    </source>
</evidence>
<evidence type="ECO:0000313" key="10">
    <source>
        <dbReference type="EMBL" id="AUF73014.1"/>
    </source>
</evidence>
<dbReference type="EMBL" id="MF975438">
    <property type="protein sequence ID" value="AUF73014.1"/>
    <property type="molecule type" value="mRNA"/>
</dbReference>
<keyword evidence="5 9" id="KW-1133">Transmembrane helix</keyword>
<evidence type="ECO:0000256" key="6">
    <source>
        <dbReference type="ARBA" id="ARBA00023136"/>
    </source>
</evidence>
<keyword evidence="7 10" id="KW-0675">Receptor</keyword>
<dbReference type="GO" id="GO:0007165">
    <property type="term" value="P:signal transduction"/>
    <property type="evidence" value="ECO:0007669"/>
    <property type="project" value="UniProtKB-KW"/>
</dbReference>
<evidence type="ECO:0000256" key="9">
    <source>
        <dbReference type="SAM" id="Phobius"/>
    </source>
</evidence>
<protein>
    <submittedName>
        <fullName evidence="10">Odorant receptor</fullName>
    </submittedName>
</protein>
<feature type="transmembrane region" description="Helical" evidence="9">
    <location>
        <begin position="36"/>
        <end position="58"/>
    </location>
</feature>
<keyword evidence="8" id="KW-0807">Transducer</keyword>
<evidence type="ECO:0000256" key="5">
    <source>
        <dbReference type="ARBA" id="ARBA00022989"/>
    </source>
</evidence>
<dbReference type="GO" id="GO:0016020">
    <property type="term" value="C:membrane"/>
    <property type="evidence" value="ECO:0007669"/>
    <property type="project" value="UniProtKB-SubCell"/>
</dbReference>
<comment type="subcellular location">
    <subcellularLocation>
        <location evidence="1">Membrane</location>
        <topology evidence="1">Multi-pass membrane protein</topology>
    </subcellularLocation>
</comment>
<dbReference type="AlphaFoldDB" id="A0A2H4ZBA8"/>
<reference evidence="10" key="1">
    <citation type="journal article" date="2017" name="Sci. Rep.">
        <title>Antennal transcriptome analysis and expression profiles of olfactory genes in Anoplophora chinensis.</title>
        <authorList>
            <person name="Wang J."/>
            <person name="Hu P."/>
            <person name="Gao P."/>
            <person name="Tao J."/>
            <person name="Luo Y."/>
        </authorList>
    </citation>
    <scope>NUCLEOTIDE SEQUENCE</scope>
</reference>
<organism evidence="10">
    <name type="scientific">Anoplophora chinensis</name>
    <name type="common">Citrus longhorn beetle</name>
    <dbReference type="NCBI Taxonomy" id="217632"/>
    <lineage>
        <taxon>Eukaryota</taxon>
        <taxon>Metazoa</taxon>
        <taxon>Ecdysozoa</taxon>
        <taxon>Arthropoda</taxon>
        <taxon>Hexapoda</taxon>
        <taxon>Insecta</taxon>
        <taxon>Pterygota</taxon>
        <taxon>Neoptera</taxon>
        <taxon>Endopterygota</taxon>
        <taxon>Coleoptera</taxon>
        <taxon>Polyphaga</taxon>
        <taxon>Cucujiformia</taxon>
        <taxon>Chrysomeloidea</taxon>
        <taxon>Cerambycidae</taxon>
        <taxon>Lamiinae</taxon>
        <taxon>Lamiini</taxon>
        <taxon>Anoplophora</taxon>
    </lineage>
</organism>
<sequence>MEIDNDHDFRVYKVNLKSIIKYQQFLIRFVDDINKLLSVPIALLMVSSVTMICSSLYVRTTQ</sequence>
<keyword evidence="2" id="KW-0716">Sensory transduction</keyword>
<keyword evidence="6 9" id="KW-0472">Membrane</keyword>
<dbReference type="GO" id="GO:0004984">
    <property type="term" value="F:olfactory receptor activity"/>
    <property type="evidence" value="ECO:0007669"/>
    <property type="project" value="InterPro"/>
</dbReference>
<name>A0A2H4ZBA8_ANOCN</name>
<evidence type="ECO:0000256" key="1">
    <source>
        <dbReference type="ARBA" id="ARBA00004141"/>
    </source>
</evidence>
<evidence type="ECO:0000256" key="3">
    <source>
        <dbReference type="ARBA" id="ARBA00022692"/>
    </source>
</evidence>
<keyword evidence="3 9" id="KW-0812">Transmembrane</keyword>